<accession>A0A0U1DD55</accession>
<dbReference type="InterPro" id="IPR025241">
    <property type="entry name" value="DUF4190"/>
</dbReference>
<protein>
    <submittedName>
        <fullName evidence="4">Proline and glycine rich transmembrane protein</fullName>
    </submittedName>
</protein>
<dbReference type="AlphaFoldDB" id="A0A0U1DD55"/>
<organism evidence="4 5">
    <name type="scientific">Mycobacterium europaeum</name>
    <dbReference type="NCBI Taxonomy" id="761804"/>
    <lineage>
        <taxon>Bacteria</taxon>
        <taxon>Bacillati</taxon>
        <taxon>Actinomycetota</taxon>
        <taxon>Actinomycetes</taxon>
        <taxon>Mycobacteriales</taxon>
        <taxon>Mycobacteriaceae</taxon>
        <taxon>Mycobacterium</taxon>
        <taxon>Mycobacterium simiae complex</taxon>
    </lineage>
</organism>
<evidence type="ECO:0000256" key="2">
    <source>
        <dbReference type="SAM" id="Phobius"/>
    </source>
</evidence>
<keyword evidence="2 4" id="KW-0812">Transmembrane</keyword>
<keyword evidence="5" id="KW-1185">Reference proteome</keyword>
<feature type="compositionally biased region" description="Pro residues" evidence="1">
    <location>
        <begin position="33"/>
        <end position="55"/>
    </location>
</feature>
<keyword evidence="2" id="KW-1133">Transmembrane helix</keyword>
<keyword evidence="2" id="KW-0472">Membrane</keyword>
<feature type="compositionally biased region" description="Low complexity" evidence="1">
    <location>
        <begin position="82"/>
        <end position="92"/>
    </location>
</feature>
<proteinExistence type="predicted"/>
<dbReference type="EMBL" id="CTEC01000001">
    <property type="protein sequence ID" value="CQD13208.1"/>
    <property type="molecule type" value="Genomic_DNA"/>
</dbReference>
<evidence type="ECO:0000256" key="1">
    <source>
        <dbReference type="SAM" id="MobiDB-lite"/>
    </source>
</evidence>
<name>A0A0U1DD55_9MYCO</name>
<feature type="compositionally biased region" description="Low complexity" evidence="1">
    <location>
        <begin position="56"/>
        <end position="66"/>
    </location>
</feature>
<feature type="region of interest" description="Disordered" evidence="1">
    <location>
        <begin position="1"/>
        <end position="107"/>
    </location>
</feature>
<dbReference type="Proteomes" id="UP000199601">
    <property type="component" value="Unassembled WGS sequence"/>
</dbReference>
<feature type="domain" description="DUF4190" evidence="3">
    <location>
        <begin position="137"/>
        <end position="197"/>
    </location>
</feature>
<reference evidence="5" key="1">
    <citation type="submission" date="2015-03" db="EMBL/GenBank/DDBJ databases">
        <authorList>
            <person name="Urmite Genomes"/>
        </authorList>
    </citation>
    <scope>NUCLEOTIDE SEQUENCE [LARGE SCALE GENOMIC DNA]</scope>
    <source>
        <strain evidence="5">CSUR P1344</strain>
    </source>
</reference>
<feature type="compositionally biased region" description="Pro residues" evidence="1">
    <location>
        <begin position="67"/>
        <end position="81"/>
    </location>
</feature>
<feature type="transmembrane region" description="Helical" evidence="2">
    <location>
        <begin position="137"/>
        <end position="166"/>
    </location>
</feature>
<evidence type="ECO:0000313" key="4">
    <source>
        <dbReference type="EMBL" id="CQD13208.1"/>
    </source>
</evidence>
<dbReference type="Pfam" id="PF13828">
    <property type="entry name" value="DUF4190"/>
    <property type="match status" value="1"/>
</dbReference>
<evidence type="ECO:0000259" key="3">
    <source>
        <dbReference type="Pfam" id="PF13828"/>
    </source>
</evidence>
<gene>
    <name evidence="4" type="ORF">BN000_02840</name>
</gene>
<feature type="transmembrane region" description="Helical" evidence="2">
    <location>
        <begin position="178"/>
        <end position="203"/>
    </location>
</feature>
<sequence length="206" mass="21083">MTAPGDGFGEPAHDDQAEPAPTGSGSPEQPEAPWEPPASTAPPEYPPQAYPPPGYPAEYQSGYGAQYPPPPTGYAPPPGYEQPPGYGASQYQPGPPQVGGPPAGYGPPPYSGGYYPAPDYRSGYGPPSRVKPGTNKLAIASLISSFTGAFCCCLGSIVAIVLGAVAINQIKRTQQDGYGLAVAGIVIGIATLVVTTIVVLFAMHSH</sequence>
<dbReference type="RefSeq" id="WP_208859354.1">
    <property type="nucleotide sequence ID" value="NZ_CTEC01000001.1"/>
</dbReference>
<feature type="compositionally biased region" description="Pro residues" evidence="1">
    <location>
        <begin position="93"/>
        <end position="107"/>
    </location>
</feature>
<evidence type="ECO:0000313" key="5">
    <source>
        <dbReference type="Proteomes" id="UP000199601"/>
    </source>
</evidence>